<dbReference type="AlphaFoldDB" id="A0A1H0R2W2"/>
<feature type="transmembrane region" description="Helical" evidence="6">
    <location>
        <begin position="323"/>
        <end position="343"/>
    </location>
</feature>
<feature type="transmembrane region" description="Helical" evidence="6">
    <location>
        <begin position="297"/>
        <end position="317"/>
    </location>
</feature>
<evidence type="ECO:0000256" key="6">
    <source>
        <dbReference type="SAM" id="Phobius"/>
    </source>
</evidence>
<dbReference type="Pfam" id="PF07690">
    <property type="entry name" value="MFS_1"/>
    <property type="match status" value="1"/>
</dbReference>
<feature type="transmembrane region" description="Helical" evidence="6">
    <location>
        <begin position="264"/>
        <end position="285"/>
    </location>
</feature>
<feature type="transmembrane region" description="Helical" evidence="6">
    <location>
        <begin position="21"/>
        <end position="51"/>
    </location>
</feature>
<evidence type="ECO:0000313" key="8">
    <source>
        <dbReference type="EMBL" id="SDP23852.1"/>
    </source>
</evidence>
<keyword evidence="2" id="KW-1003">Cell membrane</keyword>
<feature type="transmembrane region" description="Helical" evidence="6">
    <location>
        <begin position="234"/>
        <end position="258"/>
    </location>
</feature>
<feature type="transmembrane region" description="Helical" evidence="6">
    <location>
        <begin position="57"/>
        <end position="77"/>
    </location>
</feature>
<organism evidence="8 9">
    <name type="scientific">Microbacterium testaceum (strain StLB037)</name>
    <dbReference type="NCBI Taxonomy" id="979556"/>
    <lineage>
        <taxon>Bacteria</taxon>
        <taxon>Bacillati</taxon>
        <taxon>Actinomycetota</taxon>
        <taxon>Actinomycetes</taxon>
        <taxon>Micrococcales</taxon>
        <taxon>Microbacteriaceae</taxon>
        <taxon>Microbacterium</taxon>
    </lineage>
</organism>
<evidence type="ECO:0000256" key="5">
    <source>
        <dbReference type="ARBA" id="ARBA00023136"/>
    </source>
</evidence>
<keyword evidence="4 6" id="KW-1133">Transmembrane helix</keyword>
<protein>
    <submittedName>
        <fullName evidence="8">Predicted arabinose efflux permease, MFS family</fullName>
    </submittedName>
</protein>
<dbReference type="GO" id="GO:0005886">
    <property type="term" value="C:plasma membrane"/>
    <property type="evidence" value="ECO:0007669"/>
    <property type="project" value="UniProtKB-SubCell"/>
</dbReference>
<evidence type="ECO:0000256" key="4">
    <source>
        <dbReference type="ARBA" id="ARBA00022989"/>
    </source>
</evidence>
<dbReference type="CDD" id="cd06173">
    <property type="entry name" value="MFS_MefA_like"/>
    <property type="match status" value="1"/>
</dbReference>
<evidence type="ECO:0000256" key="3">
    <source>
        <dbReference type="ARBA" id="ARBA00022692"/>
    </source>
</evidence>
<dbReference type="Gene3D" id="1.20.1250.20">
    <property type="entry name" value="MFS general substrate transporter like domains"/>
    <property type="match status" value="1"/>
</dbReference>
<proteinExistence type="predicted"/>
<gene>
    <name evidence="8" type="ORF">SAMN04487788_2630</name>
</gene>
<dbReference type="InterPro" id="IPR020846">
    <property type="entry name" value="MFS_dom"/>
</dbReference>
<dbReference type="InterPro" id="IPR036259">
    <property type="entry name" value="MFS_trans_sf"/>
</dbReference>
<feature type="transmembrane region" description="Helical" evidence="6">
    <location>
        <begin position="371"/>
        <end position="390"/>
    </location>
</feature>
<evidence type="ECO:0000259" key="7">
    <source>
        <dbReference type="PROSITE" id="PS50850"/>
    </source>
</evidence>
<evidence type="ECO:0000256" key="2">
    <source>
        <dbReference type="ARBA" id="ARBA00022475"/>
    </source>
</evidence>
<evidence type="ECO:0000256" key="1">
    <source>
        <dbReference type="ARBA" id="ARBA00004651"/>
    </source>
</evidence>
<comment type="subcellular location">
    <subcellularLocation>
        <location evidence="1">Cell membrane</location>
        <topology evidence="1">Multi-pass membrane protein</topology>
    </subcellularLocation>
</comment>
<dbReference type="InterPro" id="IPR011701">
    <property type="entry name" value="MFS"/>
</dbReference>
<reference evidence="8 9" key="1">
    <citation type="submission" date="2016-10" db="EMBL/GenBank/DDBJ databases">
        <authorList>
            <person name="de Groot N.N."/>
        </authorList>
    </citation>
    <scope>NUCLEOTIDE SEQUENCE [LARGE SCALE GENOMIC DNA]</scope>
    <source>
        <strain evidence="8 9">StLB037</strain>
    </source>
</reference>
<dbReference type="Proteomes" id="UP000186456">
    <property type="component" value="Unassembled WGS sequence"/>
</dbReference>
<keyword evidence="3 6" id="KW-0812">Transmembrane</keyword>
<dbReference type="PROSITE" id="PS50850">
    <property type="entry name" value="MFS"/>
    <property type="match status" value="1"/>
</dbReference>
<dbReference type="GO" id="GO:0022857">
    <property type="term" value="F:transmembrane transporter activity"/>
    <property type="evidence" value="ECO:0007669"/>
    <property type="project" value="InterPro"/>
</dbReference>
<accession>A0A1H0R2W2</accession>
<dbReference type="EMBL" id="FNJN01000006">
    <property type="protein sequence ID" value="SDP23852.1"/>
    <property type="molecule type" value="Genomic_DNA"/>
</dbReference>
<feature type="transmembrane region" description="Helical" evidence="6">
    <location>
        <begin position="97"/>
        <end position="128"/>
    </location>
</feature>
<keyword evidence="5 6" id="KW-0472">Membrane</keyword>
<feature type="transmembrane region" description="Helical" evidence="6">
    <location>
        <begin position="170"/>
        <end position="194"/>
    </location>
</feature>
<dbReference type="PANTHER" id="PTHR23513:SF6">
    <property type="entry name" value="MAJOR FACILITATOR SUPERFAMILY ASSOCIATED DOMAIN-CONTAINING PROTEIN"/>
    <property type="match status" value="1"/>
</dbReference>
<dbReference type="RefSeq" id="WP_074696355.1">
    <property type="nucleotide sequence ID" value="NZ_FNJN01000006.1"/>
</dbReference>
<sequence>MDEDSPSAAPPREILRHPAFAFFWTATTLRAFGSTIAGVAFQVLIVTVIGATPGQVGILNALSVVPYLFLGLIVGAWMDRWRRQRALVVTTIGRAVVLAIVPVLVVTGALDFWSLAAVTLALGVLTLFGDSAAQPLLPRLVPRASLPAANARLGQSQTVAQTAGPAIGGALLAIVGAPILFVIDAVIAAVAALLQSGIVVSEKRAAPRAAGRHVGHEIAQGMRYTYRHPTLRPLALSIHVWFLGNSIVVTAFVVFALRELALPPWAYGVALALGGVGGFVGAVIAPRLGARLGAGRAILLGRVLVVLPWAALALVPLSPDGGMGVTLGVVAAAQFVYGLAMGIEDPNDISYRQSVAPDGIQGRMNSTIRTVNRTVFFVGALLAGLLMTVIGLPATLGAGAGFFVLASLVIAFSPLRSARHGGTTKN</sequence>
<dbReference type="PANTHER" id="PTHR23513">
    <property type="entry name" value="INTEGRAL MEMBRANE EFFLUX PROTEIN-RELATED"/>
    <property type="match status" value="1"/>
</dbReference>
<evidence type="ECO:0000313" key="9">
    <source>
        <dbReference type="Proteomes" id="UP000186456"/>
    </source>
</evidence>
<feature type="transmembrane region" description="Helical" evidence="6">
    <location>
        <begin position="396"/>
        <end position="415"/>
    </location>
</feature>
<name>A0A1H0R2W2_MICTS</name>
<feature type="domain" description="Major facilitator superfamily (MFS) profile" evidence="7">
    <location>
        <begin position="19"/>
        <end position="418"/>
    </location>
</feature>
<dbReference type="SUPFAM" id="SSF103473">
    <property type="entry name" value="MFS general substrate transporter"/>
    <property type="match status" value="1"/>
</dbReference>